<dbReference type="CDD" id="cd00756">
    <property type="entry name" value="MoaE"/>
    <property type="match status" value="1"/>
</dbReference>
<dbReference type="Proteomes" id="UP000198647">
    <property type="component" value="Unassembled WGS sequence"/>
</dbReference>
<evidence type="ECO:0000313" key="1">
    <source>
        <dbReference type="EMBL" id="SDX86864.1"/>
    </source>
</evidence>
<dbReference type="RefSeq" id="WP_076572124.1">
    <property type="nucleotide sequence ID" value="NZ_FNOS01000003.1"/>
</dbReference>
<reference evidence="1 2" key="1">
    <citation type="submission" date="2016-10" db="EMBL/GenBank/DDBJ databases">
        <authorList>
            <person name="Varghese N."/>
            <person name="Submissions S."/>
        </authorList>
    </citation>
    <scope>NUCLEOTIDE SEQUENCE [LARGE SCALE GENOMIC DNA]</scope>
    <source>
        <strain evidence="1 2">DSM 20748</strain>
    </source>
</reference>
<accession>A0A1H3F9J3</accession>
<proteinExistence type="predicted"/>
<dbReference type="SUPFAM" id="SSF54690">
    <property type="entry name" value="Molybdopterin synthase subunit MoaE"/>
    <property type="match status" value="1"/>
</dbReference>
<dbReference type="InterPro" id="IPR036563">
    <property type="entry name" value="MoaE_sf"/>
</dbReference>
<dbReference type="Pfam" id="PF02391">
    <property type="entry name" value="MoaE"/>
    <property type="match status" value="1"/>
</dbReference>
<keyword evidence="2" id="KW-1185">Reference proteome</keyword>
<comment type="caution">
    <text evidence="1">The sequence shown here is derived from an EMBL/GenBank/DDBJ whole genome shotgun (WGS) entry which is preliminary data.</text>
</comment>
<name>A0A1H3F9J3_9BACI</name>
<protein>
    <submittedName>
        <fullName evidence="1">Molybdopterin synthase subunit MoaE</fullName>
    </submittedName>
</protein>
<organism evidence="1 2">
    <name type="scientific">Salimicrobium album</name>
    <dbReference type="NCBI Taxonomy" id="50717"/>
    <lineage>
        <taxon>Bacteria</taxon>
        <taxon>Bacillati</taxon>
        <taxon>Bacillota</taxon>
        <taxon>Bacilli</taxon>
        <taxon>Bacillales</taxon>
        <taxon>Bacillaceae</taxon>
        <taxon>Salimicrobium</taxon>
    </lineage>
</organism>
<dbReference type="EMBL" id="FNOS01000003">
    <property type="protein sequence ID" value="SDX86864.1"/>
    <property type="molecule type" value="Genomic_DNA"/>
</dbReference>
<sequence length="140" mass="15961">MDKRYEVTDSPLDPGKYIAMVTRPEAGAVATFTGHVREWTKGRRTLSLAYEAYVPMAERILETIAEEVKVKWPEAEVAVGHRIGPLAISDIAVVVAVSTPHRHASYEANRFIMERIKEDVPIWKKEIQEDGEWWKGEEVQ</sequence>
<dbReference type="PANTHER" id="PTHR23404">
    <property type="entry name" value="MOLYBDOPTERIN SYNTHASE RELATED"/>
    <property type="match status" value="1"/>
</dbReference>
<dbReference type="Gene3D" id="3.90.1170.40">
    <property type="entry name" value="Molybdopterin biosynthesis MoaE subunit"/>
    <property type="match status" value="1"/>
</dbReference>
<evidence type="ECO:0000313" key="2">
    <source>
        <dbReference type="Proteomes" id="UP000198647"/>
    </source>
</evidence>
<dbReference type="InterPro" id="IPR003448">
    <property type="entry name" value="Mopterin_biosynth_MoaE"/>
</dbReference>
<gene>
    <name evidence="1" type="ORF">SAMN04488081_1550</name>
</gene>